<dbReference type="InterPro" id="IPR000884">
    <property type="entry name" value="TSP1_rpt"/>
</dbReference>
<feature type="domain" description="Ig-like" evidence="22">
    <location>
        <begin position="405"/>
        <end position="483"/>
    </location>
</feature>
<dbReference type="InterPro" id="IPR003598">
    <property type="entry name" value="Ig_sub2"/>
</dbReference>
<evidence type="ECO:0000313" key="24">
    <source>
        <dbReference type="Proteomes" id="UP000225706"/>
    </source>
</evidence>
<dbReference type="InterPro" id="IPR017441">
    <property type="entry name" value="Protein_kinase_ATP_BS"/>
</dbReference>
<evidence type="ECO:0000256" key="9">
    <source>
        <dbReference type="ARBA" id="ARBA00022840"/>
    </source>
</evidence>
<keyword evidence="5" id="KW-0732">Signal</keyword>
<evidence type="ECO:0000256" key="16">
    <source>
        <dbReference type="ARBA" id="ARBA00023319"/>
    </source>
</evidence>
<feature type="domain" description="SRCR" evidence="21">
    <location>
        <begin position="209"/>
        <end position="313"/>
    </location>
</feature>
<proteinExistence type="predicted"/>
<evidence type="ECO:0000256" key="11">
    <source>
        <dbReference type="ARBA" id="ARBA00023136"/>
    </source>
</evidence>
<dbReference type="Pfam" id="PF07714">
    <property type="entry name" value="PK_Tyr_Ser-Thr"/>
    <property type="match status" value="1"/>
</dbReference>
<dbReference type="SUPFAM" id="SSF56487">
    <property type="entry name" value="SRCR-like"/>
    <property type="match status" value="2"/>
</dbReference>
<evidence type="ECO:0000256" key="10">
    <source>
        <dbReference type="ARBA" id="ARBA00022989"/>
    </source>
</evidence>
<feature type="domain" description="Ig-like" evidence="22">
    <location>
        <begin position="488"/>
        <end position="567"/>
    </location>
</feature>
<accession>A0A2B4R7C7</accession>
<dbReference type="CDD" id="cd00096">
    <property type="entry name" value="Ig"/>
    <property type="match status" value="2"/>
</dbReference>
<dbReference type="InterPro" id="IPR050122">
    <property type="entry name" value="RTK"/>
</dbReference>
<comment type="subcellular location">
    <subcellularLocation>
        <location evidence="1">Membrane</location>
        <topology evidence="1">Single-pass membrane protein</topology>
    </subcellularLocation>
</comment>
<dbReference type="InterPro" id="IPR008266">
    <property type="entry name" value="Tyr_kinase_AS"/>
</dbReference>
<dbReference type="InterPro" id="IPR007110">
    <property type="entry name" value="Ig-like_dom"/>
</dbReference>
<evidence type="ECO:0000256" key="15">
    <source>
        <dbReference type="ARBA" id="ARBA00023180"/>
    </source>
</evidence>
<dbReference type="GO" id="GO:0005886">
    <property type="term" value="C:plasma membrane"/>
    <property type="evidence" value="ECO:0007669"/>
    <property type="project" value="TreeGrafter"/>
</dbReference>
<dbReference type="InterPro" id="IPR020635">
    <property type="entry name" value="Tyr_kinase_cat_dom"/>
</dbReference>
<dbReference type="Pfam" id="PF13927">
    <property type="entry name" value="Ig_3"/>
    <property type="match status" value="2"/>
</dbReference>
<keyword evidence="9 19" id="KW-0067">ATP-binding</keyword>
<dbReference type="EC" id="2.7.10.1" evidence="2"/>
<dbReference type="FunFam" id="3.10.250.10:FF:000016">
    <property type="entry name" value="Scavenger receptor cysteine-rich protein type 12"/>
    <property type="match status" value="1"/>
</dbReference>
<dbReference type="FunFam" id="1.10.510.10:FF:000554">
    <property type="entry name" value="Predicted protein"/>
    <property type="match status" value="1"/>
</dbReference>
<evidence type="ECO:0000256" key="4">
    <source>
        <dbReference type="ARBA" id="ARBA00022692"/>
    </source>
</evidence>
<feature type="domain" description="SRCR" evidence="21">
    <location>
        <begin position="118"/>
        <end position="160"/>
    </location>
</feature>
<evidence type="ECO:0000256" key="5">
    <source>
        <dbReference type="ARBA" id="ARBA00022729"/>
    </source>
</evidence>
<dbReference type="Gene3D" id="2.60.40.10">
    <property type="entry name" value="Immunoglobulins"/>
    <property type="match status" value="4"/>
</dbReference>
<dbReference type="InterPro" id="IPR000719">
    <property type="entry name" value="Prot_kinase_dom"/>
</dbReference>
<dbReference type="InterPro" id="IPR036772">
    <property type="entry name" value="SRCR-like_dom_sf"/>
</dbReference>
<dbReference type="GO" id="GO:0005524">
    <property type="term" value="F:ATP binding"/>
    <property type="evidence" value="ECO:0007669"/>
    <property type="project" value="UniProtKB-UniRule"/>
</dbReference>
<evidence type="ECO:0000256" key="18">
    <source>
        <dbReference type="PROSITE-ProRule" id="PRU00196"/>
    </source>
</evidence>
<keyword evidence="24" id="KW-1185">Reference proteome</keyword>
<dbReference type="InterPro" id="IPR003599">
    <property type="entry name" value="Ig_sub"/>
</dbReference>
<evidence type="ECO:0000256" key="6">
    <source>
        <dbReference type="ARBA" id="ARBA00022737"/>
    </source>
</evidence>
<dbReference type="SMART" id="SM00202">
    <property type="entry name" value="SR"/>
    <property type="match status" value="1"/>
</dbReference>
<evidence type="ECO:0000259" key="21">
    <source>
        <dbReference type="PROSITE" id="PS50287"/>
    </source>
</evidence>
<dbReference type="InterPro" id="IPR001190">
    <property type="entry name" value="SRCR"/>
</dbReference>
<dbReference type="GO" id="GO:0007169">
    <property type="term" value="P:cell surface receptor protein tyrosine kinase signaling pathway"/>
    <property type="evidence" value="ECO:0007669"/>
    <property type="project" value="TreeGrafter"/>
</dbReference>
<comment type="catalytic activity">
    <reaction evidence="17">
        <text>L-tyrosyl-[protein] + ATP = O-phospho-L-tyrosyl-[protein] + ADP + H(+)</text>
        <dbReference type="Rhea" id="RHEA:10596"/>
        <dbReference type="Rhea" id="RHEA-COMP:10136"/>
        <dbReference type="Rhea" id="RHEA-COMP:20101"/>
        <dbReference type="ChEBI" id="CHEBI:15378"/>
        <dbReference type="ChEBI" id="CHEBI:30616"/>
        <dbReference type="ChEBI" id="CHEBI:46858"/>
        <dbReference type="ChEBI" id="CHEBI:61978"/>
        <dbReference type="ChEBI" id="CHEBI:456216"/>
        <dbReference type="EC" id="2.7.10.1"/>
    </reaction>
</comment>
<dbReference type="SMART" id="SM00219">
    <property type="entry name" value="TyrKc"/>
    <property type="match status" value="1"/>
</dbReference>
<dbReference type="Pfam" id="PF00530">
    <property type="entry name" value="SRCR"/>
    <property type="match status" value="2"/>
</dbReference>
<sequence length="1048" mass="118632">MLKHVRQLDNEEMPNVRDVKYWFDLENELPNSPQMSDEEILAPIVGDSTESDGNFEGGWSEWNSWSICTRPVDGIQTRERECTNPEPLYMYGGKQCTGNRALLRECSNTSSCLEGFPLRFKTENNPSVGRMEIYANNSWQKLCTSQWNEADLNSTCMAMGYYNNGVYVNDTWYAERVNASKTSINHNCTIPTTCEKNLTKKQQFCKVPVRLNGANLEYGGRVEVFYKGKWAKICRNKWDFDDVKVICRQLGFEEALAEFIGSDVKDEGIPFVVSNISCKGDEPELASCARIDGKVKIPPQCLSDGKGSQALCQPKNKKVLDKKELFFDIGSNEELQCSIHNETSYARWKINGRKLQIKNSTYQRIRTKETGELFIDKVQLSDAGLYECYRLEYVQYYIVYVNVPPKVNISGASNLIKEGNSVKLTCEIVAGRPEPEITWLKNNTLLQKSWSLLFPKIKKKDEGLYTCKAENAAGILTEYVEISVKVPPRVKFEFNNVNIEVNSTFTKKCYRSGDPEISVNWTKDGVLLSTNNTLIIKRANFKDKGNYECTAQNDYGKANASFWIDVTVLFRVEQKGLKRFQQDFGMQLSLADIQAQTAFGKASAQIVPDPYPTLTTEDALTLTCQVNEDTIKVAWKKDGNSPSERAKIYTQLDKKESELTISKVLEEDGGKYSCEGRNKLGFVARYFVKITVKGEKVQMEPSNVEVDEWEIEVSRVLLQEVIGRGAFAAVWRALLSSPNGRPGNRIVAAKCFTPTAGEEGRNCLMREIDLGKLIGGNNQPNTVKFVGCVTTQIHPILIMEYMPCGDLPGYLRKCRGVRDRYYLGDGRAQELTNYDLVMFAKQIAAGMVFLGSRGIIHRDLAARNILLDNNYVCKVTDFGMAYQSFKYCYGNAKKGCLPIKWTAPEILLGNLAGLSTLSDVWSYGIVLYEIVTIGGIPYDGWSEGRVVAEVTKGYQMPKPDHVDIKMHDMMKRCWNLNPDFRPPFENLRQRMDKYLREETYVELLNLGAYDKKKYSRVEDLGDKDAGPSDEVVKKAAAKRLGKWSSARR</sequence>
<evidence type="ECO:0000256" key="3">
    <source>
        <dbReference type="ARBA" id="ARBA00022679"/>
    </source>
</evidence>
<dbReference type="CDD" id="cd00192">
    <property type="entry name" value="PTKc"/>
    <property type="match status" value="1"/>
</dbReference>
<comment type="caution">
    <text evidence="23">The sequence shown here is derived from an EMBL/GenBank/DDBJ whole genome shotgun (WGS) entry which is preliminary data.</text>
</comment>
<dbReference type="Gene3D" id="1.10.510.10">
    <property type="entry name" value="Transferase(Phosphotransferase) domain 1"/>
    <property type="match status" value="1"/>
</dbReference>
<evidence type="ECO:0000256" key="17">
    <source>
        <dbReference type="ARBA" id="ARBA00051243"/>
    </source>
</evidence>
<keyword evidence="15" id="KW-0325">Glycoprotein</keyword>
<dbReference type="InterPro" id="IPR036179">
    <property type="entry name" value="Ig-like_dom_sf"/>
</dbReference>
<dbReference type="PANTHER" id="PTHR24416:SF600">
    <property type="entry name" value="PDGF- AND VEGF-RECEPTOR RELATED, ISOFORM J"/>
    <property type="match status" value="1"/>
</dbReference>
<evidence type="ECO:0000256" key="12">
    <source>
        <dbReference type="ARBA" id="ARBA00023137"/>
    </source>
</evidence>
<evidence type="ECO:0000256" key="14">
    <source>
        <dbReference type="ARBA" id="ARBA00023170"/>
    </source>
</evidence>
<protein>
    <recommendedName>
        <fullName evidence="2">receptor protein-tyrosine kinase</fullName>
        <ecNumber evidence="2">2.7.10.1</ecNumber>
    </recommendedName>
</protein>
<feature type="domain" description="Ig-like" evidence="22">
    <location>
        <begin position="314"/>
        <end position="388"/>
    </location>
</feature>
<keyword evidence="14 23" id="KW-0675">Receptor</keyword>
<dbReference type="PRINTS" id="PR01705">
    <property type="entry name" value="TSP1REPEAT"/>
</dbReference>
<dbReference type="PRINTS" id="PR00109">
    <property type="entry name" value="TYRKINASE"/>
</dbReference>
<dbReference type="PANTHER" id="PTHR24416">
    <property type="entry name" value="TYROSINE-PROTEIN KINASE RECEPTOR"/>
    <property type="match status" value="1"/>
</dbReference>
<feature type="binding site" evidence="19">
    <location>
        <position position="750"/>
    </location>
    <ligand>
        <name>ATP</name>
        <dbReference type="ChEBI" id="CHEBI:30616"/>
    </ligand>
</feature>
<keyword evidence="13 18" id="KW-1015">Disulfide bond</keyword>
<dbReference type="SUPFAM" id="SSF48726">
    <property type="entry name" value="Immunoglobulin"/>
    <property type="match status" value="4"/>
</dbReference>
<keyword evidence="7 19" id="KW-0547">Nucleotide-binding</keyword>
<dbReference type="PROSITE" id="PS50287">
    <property type="entry name" value="SRCR_2"/>
    <property type="match status" value="2"/>
</dbReference>
<keyword evidence="10" id="KW-1133">Transmembrane helix</keyword>
<dbReference type="Pfam" id="PF07679">
    <property type="entry name" value="I-set"/>
    <property type="match status" value="1"/>
</dbReference>
<evidence type="ECO:0000313" key="23">
    <source>
        <dbReference type="EMBL" id="PFX12723.1"/>
    </source>
</evidence>
<dbReference type="InterPro" id="IPR011009">
    <property type="entry name" value="Kinase-like_dom_sf"/>
</dbReference>
<dbReference type="Gene3D" id="3.10.250.10">
    <property type="entry name" value="SRCR-like domain"/>
    <property type="match status" value="2"/>
</dbReference>
<evidence type="ECO:0000259" key="20">
    <source>
        <dbReference type="PROSITE" id="PS50011"/>
    </source>
</evidence>
<dbReference type="Proteomes" id="UP000225706">
    <property type="component" value="Unassembled WGS sequence"/>
</dbReference>
<keyword evidence="6" id="KW-0677">Repeat</keyword>
<dbReference type="AlphaFoldDB" id="A0A2B4R7C7"/>
<dbReference type="PROSITE" id="PS00109">
    <property type="entry name" value="PROTEIN_KINASE_TYR"/>
    <property type="match status" value="1"/>
</dbReference>
<dbReference type="SUPFAM" id="SSF56112">
    <property type="entry name" value="Protein kinase-like (PK-like)"/>
    <property type="match status" value="1"/>
</dbReference>
<dbReference type="Gene3D" id="3.30.200.20">
    <property type="entry name" value="Phosphorylase Kinase, domain 1"/>
    <property type="match status" value="1"/>
</dbReference>
<dbReference type="EMBL" id="LSMT01001215">
    <property type="protein sequence ID" value="PFX12723.1"/>
    <property type="molecule type" value="Genomic_DNA"/>
</dbReference>
<dbReference type="SMART" id="SM00209">
    <property type="entry name" value="TSP1"/>
    <property type="match status" value="1"/>
</dbReference>
<dbReference type="PROSITE" id="PS50835">
    <property type="entry name" value="IG_LIKE"/>
    <property type="match status" value="4"/>
</dbReference>
<dbReference type="GO" id="GO:0004714">
    <property type="term" value="F:transmembrane receptor protein tyrosine kinase activity"/>
    <property type="evidence" value="ECO:0007669"/>
    <property type="project" value="UniProtKB-EC"/>
</dbReference>
<dbReference type="OrthoDB" id="5977422at2759"/>
<gene>
    <name evidence="23" type="primary">Cad96Ca</name>
    <name evidence="23" type="ORF">AWC38_SpisGene23271</name>
</gene>
<keyword evidence="8 23" id="KW-0418">Kinase</keyword>
<dbReference type="InterPro" id="IPR013098">
    <property type="entry name" value="Ig_I-set"/>
</dbReference>
<evidence type="ECO:0000256" key="1">
    <source>
        <dbReference type="ARBA" id="ARBA00004167"/>
    </source>
</evidence>
<evidence type="ECO:0000256" key="13">
    <source>
        <dbReference type="ARBA" id="ARBA00023157"/>
    </source>
</evidence>
<dbReference type="SMART" id="SM00408">
    <property type="entry name" value="IGc2"/>
    <property type="match status" value="4"/>
</dbReference>
<dbReference type="FunFam" id="2.20.100.10:FF:000001">
    <property type="entry name" value="semaphorin-5A isoform X1"/>
    <property type="match status" value="1"/>
</dbReference>
<dbReference type="InterPro" id="IPR013783">
    <property type="entry name" value="Ig-like_fold"/>
</dbReference>
<dbReference type="SUPFAM" id="SSF82895">
    <property type="entry name" value="TSP-1 type 1 repeat"/>
    <property type="match status" value="1"/>
</dbReference>
<feature type="disulfide bond" evidence="18">
    <location>
        <begin position="278"/>
        <end position="288"/>
    </location>
</feature>
<keyword evidence="11" id="KW-0472">Membrane</keyword>
<evidence type="ECO:0000256" key="7">
    <source>
        <dbReference type="ARBA" id="ARBA00022741"/>
    </source>
</evidence>
<dbReference type="InterPro" id="IPR001245">
    <property type="entry name" value="Ser-Thr/Tyr_kinase_cat_dom"/>
</dbReference>
<evidence type="ECO:0000256" key="19">
    <source>
        <dbReference type="PROSITE-ProRule" id="PRU10141"/>
    </source>
</evidence>
<evidence type="ECO:0000256" key="8">
    <source>
        <dbReference type="ARBA" id="ARBA00022777"/>
    </source>
</evidence>
<keyword evidence="16" id="KW-0393">Immunoglobulin domain</keyword>
<dbReference type="PROSITE" id="PS50011">
    <property type="entry name" value="PROTEIN_KINASE_DOM"/>
    <property type="match status" value="1"/>
</dbReference>
<feature type="domain" description="Ig-like" evidence="22">
    <location>
        <begin position="602"/>
        <end position="691"/>
    </location>
</feature>
<keyword evidence="4" id="KW-0812">Transmembrane</keyword>
<name>A0A2B4R7C7_STYPI</name>
<dbReference type="GO" id="GO:0043235">
    <property type="term" value="C:receptor complex"/>
    <property type="evidence" value="ECO:0007669"/>
    <property type="project" value="TreeGrafter"/>
</dbReference>
<organism evidence="23 24">
    <name type="scientific">Stylophora pistillata</name>
    <name type="common">Smooth cauliflower coral</name>
    <dbReference type="NCBI Taxonomy" id="50429"/>
    <lineage>
        <taxon>Eukaryota</taxon>
        <taxon>Metazoa</taxon>
        <taxon>Cnidaria</taxon>
        <taxon>Anthozoa</taxon>
        <taxon>Hexacorallia</taxon>
        <taxon>Scleractinia</taxon>
        <taxon>Astrocoeniina</taxon>
        <taxon>Pocilloporidae</taxon>
        <taxon>Stylophora</taxon>
    </lineage>
</organism>
<dbReference type="InterPro" id="IPR036383">
    <property type="entry name" value="TSP1_rpt_sf"/>
</dbReference>
<dbReference type="PROSITE" id="PS00107">
    <property type="entry name" value="PROTEIN_KINASE_ATP"/>
    <property type="match status" value="1"/>
</dbReference>
<dbReference type="PROSITE" id="PS50092">
    <property type="entry name" value="TSP1"/>
    <property type="match status" value="1"/>
</dbReference>
<evidence type="ECO:0000256" key="2">
    <source>
        <dbReference type="ARBA" id="ARBA00011902"/>
    </source>
</evidence>
<dbReference type="PRINTS" id="PR00258">
    <property type="entry name" value="SPERACTRCPTR"/>
</dbReference>
<dbReference type="Gene3D" id="2.20.100.10">
    <property type="entry name" value="Thrombospondin type-1 (TSP1) repeat"/>
    <property type="match status" value="1"/>
</dbReference>
<comment type="caution">
    <text evidence="18">Lacks conserved residue(s) required for the propagation of feature annotation.</text>
</comment>
<keyword evidence="3" id="KW-0808">Transferase</keyword>
<evidence type="ECO:0000259" key="22">
    <source>
        <dbReference type="PROSITE" id="PS50835"/>
    </source>
</evidence>
<reference evidence="24" key="1">
    <citation type="journal article" date="2017" name="bioRxiv">
        <title>Comparative analysis of the genomes of Stylophora pistillata and Acropora digitifera provides evidence for extensive differences between species of corals.</title>
        <authorList>
            <person name="Voolstra C.R."/>
            <person name="Li Y."/>
            <person name="Liew Y.J."/>
            <person name="Baumgarten S."/>
            <person name="Zoccola D."/>
            <person name="Flot J.-F."/>
            <person name="Tambutte S."/>
            <person name="Allemand D."/>
            <person name="Aranda M."/>
        </authorList>
    </citation>
    <scope>NUCLEOTIDE SEQUENCE [LARGE SCALE GENOMIC DNA]</scope>
</reference>
<dbReference type="SMART" id="SM00409">
    <property type="entry name" value="IG"/>
    <property type="match status" value="4"/>
</dbReference>
<keyword evidence="12" id="KW-0829">Tyrosine-protein kinase</keyword>
<feature type="domain" description="Protein kinase" evidence="20">
    <location>
        <begin position="716"/>
        <end position="995"/>
    </location>
</feature>